<dbReference type="Proteomes" id="UP001151760">
    <property type="component" value="Unassembled WGS sequence"/>
</dbReference>
<comment type="caution">
    <text evidence="2">The sequence shown here is derived from an EMBL/GenBank/DDBJ whole genome shotgun (WGS) entry which is preliminary data.</text>
</comment>
<accession>A0ABQ5EY73</accession>
<name>A0ABQ5EY73_9ASTR</name>
<dbReference type="EMBL" id="BQNB010016805">
    <property type="protein sequence ID" value="GJT55991.1"/>
    <property type="molecule type" value="Genomic_DNA"/>
</dbReference>
<feature type="region of interest" description="Disordered" evidence="1">
    <location>
        <begin position="146"/>
        <end position="177"/>
    </location>
</feature>
<protein>
    <submittedName>
        <fullName evidence="2">Uncharacterized protein</fullName>
    </submittedName>
</protein>
<keyword evidence="3" id="KW-1185">Reference proteome</keyword>
<reference evidence="2" key="2">
    <citation type="submission" date="2022-01" db="EMBL/GenBank/DDBJ databases">
        <authorList>
            <person name="Yamashiro T."/>
            <person name="Shiraishi A."/>
            <person name="Satake H."/>
            <person name="Nakayama K."/>
        </authorList>
    </citation>
    <scope>NUCLEOTIDE SEQUENCE</scope>
</reference>
<organism evidence="2 3">
    <name type="scientific">Tanacetum coccineum</name>
    <dbReference type="NCBI Taxonomy" id="301880"/>
    <lineage>
        <taxon>Eukaryota</taxon>
        <taxon>Viridiplantae</taxon>
        <taxon>Streptophyta</taxon>
        <taxon>Embryophyta</taxon>
        <taxon>Tracheophyta</taxon>
        <taxon>Spermatophyta</taxon>
        <taxon>Magnoliopsida</taxon>
        <taxon>eudicotyledons</taxon>
        <taxon>Gunneridae</taxon>
        <taxon>Pentapetalae</taxon>
        <taxon>asterids</taxon>
        <taxon>campanulids</taxon>
        <taxon>Asterales</taxon>
        <taxon>Asteraceae</taxon>
        <taxon>Asteroideae</taxon>
        <taxon>Anthemideae</taxon>
        <taxon>Anthemidinae</taxon>
        <taxon>Tanacetum</taxon>
    </lineage>
</organism>
<reference evidence="2" key="1">
    <citation type="journal article" date="2022" name="Int. J. Mol. Sci.">
        <title>Draft Genome of Tanacetum Coccineum: Genomic Comparison of Closely Related Tanacetum-Family Plants.</title>
        <authorList>
            <person name="Yamashiro T."/>
            <person name="Shiraishi A."/>
            <person name="Nakayama K."/>
            <person name="Satake H."/>
        </authorList>
    </citation>
    <scope>NUCLEOTIDE SEQUENCE</scope>
</reference>
<gene>
    <name evidence="2" type="ORF">Tco_0991045</name>
</gene>
<proteinExistence type="predicted"/>
<evidence type="ECO:0000313" key="3">
    <source>
        <dbReference type="Proteomes" id="UP001151760"/>
    </source>
</evidence>
<feature type="compositionally biased region" description="Polar residues" evidence="1">
    <location>
        <begin position="161"/>
        <end position="170"/>
    </location>
</feature>
<sequence>MAEQQTIKKFWSTAVTYDPFPSTDETEQCPLREFLIKNYSSTEQVNSIQPLLAYCLITRTEVDIGEIIYSDLVTKLLNKSRLKYISYPRFISCALQVLLGSDYTQDKKFRFLPGILSNSSFTKDPSKVTNIELTAYMIVVNNQKDSVSPLPLASKPKKGKSQTVTPTLPKSQVPEVP</sequence>
<evidence type="ECO:0000313" key="2">
    <source>
        <dbReference type="EMBL" id="GJT55991.1"/>
    </source>
</evidence>
<evidence type="ECO:0000256" key="1">
    <source>
        <dbReference type="SAM" id="MobiDB-lite"/>
    </source>
</evidence>